<proteinExistence type="predicted"/>
<evidence type="ECO:0000313" key="7">
    <source>
        <dbReference type="EMBL" id="MBB2994986.1"/>
    </source>
</evidence>
<accession>A0A839QLV0</accession>
<evidence type="ECO:0000256" key="1">
    <source>
        <dbReference type="ARBA" id="ARBA00004236"/>
    </source>
</evidence>
<dbReference type="GO" id="GO:0015226">
    <property type="term" value="F:carnitine transmembrane transporter activity"/>
    <property type="evidence" value="ECO:0007669"/>
    <property type="project" value="TreeGrafter"/>
</dbReference>
<dbReference type="GO" id="GO:0015871">
    <property type="term" value="P:choline transport"/>
    <property type="evidence" value="ECO:0007669"/>
    <property type="project" value="TreeGrafter"/>
</dbReference>
<name>A0A839QLV0_9MICC</name>
<protein>
    <submittedName>
        <fullName evidence="7">Glycine betaine/proline transport system substrate-binding protein</fullName>
    </submittedName>
</protein>
<dbReference type="PANTHER" id="PTHR47737:SF1">
    <property type="entry name" value="GLYCINE BETAINE_PROLINE BETAINE TRANSPORT SYSTEM PERMEASE PROTEIN PROW"/>
    <property type="match status" value="1"/>
</dbReference>
<evidence type="ECO:0000259" key="6">
    <source>
        <dbReference type="Pfam" id="PF04069"/>
    </source>
</evidence>
<evidence type="ECO:0000256" key="3">
    <source>
        <dbReference type="ARBA" id="ARBA00022475"/>
    </source>
</evidence>
<comment type="subcellular location">
    <subcellularLocation>
        <location evidence="1">Cell membrane</location>
    </subcellularLocation>
</comment>
<gene>
    <name evidence="7" type="ORF">E9229_001177</name>
</gene>
<keyword evidence="2" id="KW-0813">Transport</keyword>
<sequence>MMKRFTSLIALAAASALALTACGGGATNNDMAASSGPGNGDKEKVTIGVFAGWDEGLAASHLWERILDSKGYDVTLTTADVAPVFSGMASGDLDMAMDVWLPETHASYMETFGDKITELGTWYDDAKLTVAVNESSGVTSLDELAAKAGEFDNRIVGIEPGAGLTKAVTDRVIPQYGLQKMDFVTSSTAAMLTELKKATDSGDNIAVTLWRPHWAYAAFPIVDLEDPKGTLGTAEKIHTYGKKDFKTDFPMLTEWMASFKMDDEHLFSLENAMFNSGETKNYAPIVDKWITENQAFVDALTAKK</sequence>
<keyword evidence="8" id="KW-1185">Reference proteome</keyword>
<feature type="signal peptide" evidence="5">
    <location>
        <begin position="1"/>
        <end position="18"/>
    </location>
</feature>
<evidence type="ECO:0000256" key="2">
    <source>
        <dbReference type="ARBA" id="ARBA00022448"/>
    </source>
</evidence>
<reference evidence="7 8" key="1">
    <citation type="submission" date="2020-08" db="EMBL/GenBank/DDBJ databases">
        <title>Sequencing the genomes of 1000 actinobacteria strains.</title>
        <authorList>
            <person name="Klenk H.-P."/>
        </authorList>
    </citation>
    <scope>NUCLEOTIDE SEQUENCE [LARGE SCALE GENOMIC DNA]</scope>
    <source>
        <strain evidence="7 8">DSM 22826</strain>
    </source>
</reference>
<dbReference type="RefSeq" id="WP_183510300.1">
    <property type="nucleotide sequence ID" value="NZ_BAABGK010000020.1"/>
</dbReference>
<dbReference type="Pfam" id="PF04069">
    <property type="entry name" value="OpuAC"/>
    <property type="match status" value="1"/>
</dbReference>
<feature type="domain" description="ABC-type glycine betaine transport system substrate-binding" evidence="6">
    <location>
        <begin position="44"/>
        <end position="291"/>
    </location>
</feature>
<dbReference type="GO" id="GO:0043190">
    <property type="term" value="C:ATP-binding cassette (ABC) transporter complex"/>
    <property type="evidence" value="ECO:0007669"/>
    <property type="project" value="InterPro"/>
</dbReference>
<dbReference type="Gene3D" id="3.10.105.10">
    <property type="entry name" value="Dipeptide-binding Protein, Domain 3"/>
    <property type="match status" value="2"/>
</dbReference>
<dbReference type="PROSITE" id="PS51257">
    <property type="entry name" value="PROKAR_LIPOPROTEIN"/>
    <property type="match status" value="1"/>
</dbReference>
<dbReference type="CDD" id="cd13639">
    <property type="entry name" value="PBP2_OpuAC_like"/>
    <property type="match status" value="1"/>
</dbReference>
<dbReference type="Gene3D" id="3.40.190.100">
    <property type="entry name" value="Glycine betaine-binding periplasmic protein, domain 2"/>
    <property type="match status" value="1"/>
</dbReference>
<dbReference type="SUPFAM" id="SSF53850">
    <property type="entry name" value="Periplasmic binding protein-like II"/>
    <property type="match status" value="1"/>
</dbReference>
<feature type="chain" id="PRO_5039145284" evidence="5">
    <location>
        <begin position="19"/>
        <end position="304"/>
    </location>
</feature>
<evidence type="ECO:0000256" key="4">
    <source>
        <dbReference type="ARBA" id="ARBA00023136"/>
    </source>
</evidence>
<dbReference type="PANTHER" id="PTHR47737">
    <property type="entry name" value="GLYCINE BETAINE/PROLINE BETAINE TRANSPORT SYSTEM PERMEASE PROTEIN PROW"/>
    <property type="match status" value="1"/>
</dbReference>
<dbReference type="EMBL" id="JACHVS010000001">
    <property type="protein sequence ID" value="MBB2994986.1"/>
    <property type="molecule type" value="Genomic_DNA"/>
</dbReference>
<dbReference type="GO" id="GO:0005275">
    <property type="term" value="F:amine transmembrane transporter activity"/>
    <property type="evidence" value="ECO:0007669"/>
    <property type="project" value="TreeGrafter"/>
</dbReference>
<evidence type="ECO:0000313" key="8">
    <source>
        <dbReference type="Proteomes" id="UP000523000"/>
    </source>
</evidence>
<organism evidence="7 8">
    <name type="scientific">Paeniglutamicibacter cryotolerans</name>
    <dbReference type="NCBI Taxonomy" id="670079"/>
    <lineage>
        <taxon>Bacteria</taxon>
        <taxon>Bacillati</taxon>
        <taxon>Actinomycetota</taxon>
        <taxon>Actinomycetes</taxon>
        <taxon>Micrococcales</taxon>
        <taxon>Micrococcaceae</taxon>
        <taxon>Paeniglutamicibacter</taxon>
    </lineage>
</organism>
<comment type="caution">
    <text evidence="7">The sequence shown here is derived from an EMBL/GenBank/DDBJ whole genome shotgun (WGS) entry which is preliminary data.</text>
</comment>
<evidence type="ECO:0000256" key="5">
    <source>
        <dbReference type="SAM" id="SignalP"/>
    </source>
</evidence>
<dbReference type="Proteomes" id="UP000523000">
    <property type="component" value="Unassembled WGS sequence"/>
</dbReference>
<dbReference type="InterPro" id="IPR007210">
    <property type="entry name" value="ABC_Gly_betaine_transp_sub-bd"/>
</dbReference>
<keyword evidence="3" id="KW-1003">Cell membrane</keyword>
<keyword evidence="5" id="KW-0732">Signal</keyword>
<keyword evidence="4" id="KW-0472">Membrane</keyword>
<dbReference type="AlphaFoldDB" id="A0A839QLV0"/>
<dbReference type="GO" id="GO:0031460">
    <property type="term" value="P:glycine betaine transport"/>
    <property type="evidence" value="ECO:0007669"/>
    <property type="project" value="TreeGrafter"/>
</dbReference>